<organism evidence="2 3">
    <name type="scientific">Paraburkholderia caribensis MBA4</name>
    <dbReference type="NCBI Taxonomy" id="1323664"/>
    <lineage>
        <taxon>Bacteria</taxon>
        <taxon>Pseudomonadati</taxon>
        <taxon>Pseudomonadota</taxon>
        <taxon>Betaproteobacteria</taxon>
        <taxon>Burkholderiales</taxon>
        <taxon>Burkholderiaceae</taxon>
        <taxon>Paraburkholderia</taxon>
    </lineage>
</organism>
<feature type="region of interest" description="Disordered" evidence="1">
    <location>
        <begin position="43"/>
        <end position="62"/>
    </location>
</feature>
<accession>A0A0P0RIA7</accession>
<name>A0A0P0RIA7_9BURK</name>
<gene>
    <name evidence="2" type="ORF">K788_0000582</name>
</gene>
<evidence type="ECO:0008006" key="4">
    <source>
        <dbReference type="Google" id="ProtNLM"/>
    </source>
</evidence>
<dbReference type="EMBL" id="CP012747">
    <property type="protein sequence ID" value="ALL68350.1"/>
    <property type="molecule type" value="Genomic_DNA"/>
</dbReference>
<dbReference type="Proteomes" id="UP000019146">
    <property type="component" value="Chromosome 2"/>
</dbReference>
<protein>
    <recommendedName>
        <fullName evidence="4">Tubulin/FtsZ GTPase domain-containing protein</fullName>
    </recommendedName>
</protein>
<dbReference type="InterPro" id="IPR036525">
    <property type="entry name" value="Tubulin/FtsZ_GTPase_sf"/>
</dbReference>
<proteinExistence type="predicted"/>
<evidence type="ECO:0000313" key="2">
    <source>
        <dbReference type="EMBL" id="ALL68350.1"/>
    </source>
</evidence>
<evidence type="ECO:0000313" key="3">
    <source>
        <dbReference type="Proteomes" id="UP000019146"/>
    </source>
</evidence>
<reference evidence="2 3" key="1">
    <citation type="journal article" date="2014" name="Genome Announc.">
        <title>Draft Genome Sequence of the Haloacid-Degrading Burkholderia caribensis Strain MBA4.</title>
        <authorList>
            <person name="Pan Y."/>
            <person name="Kong K.F."/>
            <person name="Tsang J.S."/>
        </authorList>
    </citation>
    <scope>NUCLEOTIDE SEQUENCE [LARGE SCALE GENOMIC DNA]</scope>
    <source>
        <strain evidence="2 3">MBA4</strain>
    </source>
</reference>
<dbReference type="AlphaFoldDB" id="A0A0P0RIA7"/>
<dbReference type="Gene3D" id="3.40.50.1440">
    <property type="entry name" value="Tubulin/FtsZ, GTPase domain"/>
    <property type="match status" value="1"/>
</dbReference>
<dbReference type="KEGG" id="bcai:K788_0000582"/>
<sequence>MPIRSRAKEPQPEVQTVGALFVYAMHAQLACSTVCSKKETRMARNTGIDPMRGRPTPGIASTEEKIQRRKLDSLKRGIHRIDDASEVPYSIHLIGVGGAGTSIVAEALKGLSPETLTAKDARLNALGIDIGDSAGLDSMREQGQRLSSDHGNVQTLQLDLPSSEDVLESLTHYPDFLKLEYPLSQGASTFKPWLDDKFSMPAKGEALPRAIAKAIYGRAYYDGDRPAQRAIRRFTDGVSATPGDSLVCICFGLGGGTGSGIAVDLARHVSNVRFGRRILVVGIGIAPCDGDRSEHAGASLFNVLNEFDCMGDETKNRGVVAACGDLYGNPFTAGFLLVPQQHVWEATGDLKATHARIDEEVASLITLRNGANLWETLRLLNWVAAPSTQHSAARTQYGMRWIHVFGFADVKGTKLGVKANLPKKMGLLPTYRPEFIEARVSDKIDDKMKDAAQQLGSVFGSSIPTEVAGGGRPGSVQFILPQVTKTDLQGFSSARDLYDSLNYAQKLMGHSWLLERGVMLCEPSTTLKGMAGASLGADGNWVAVPYEALRGEEEAHPQVAAAAS</sequence>
<evidence type="ECO:0000256" key="1">
    <source>
        <dbReference type="SAM" id="MobiDB-lite"/>
    </source>
</evidence>
<dbReference type="SUPFAM" id="SSF52490">
    <property type="entry name" value="Tubulin nucleotide-binding domain-like"/>
    <property type="match status" value="1"/>
</dbReference>